<comment type="similarity">
    <text evidence="2 5">Belongs to the aldose epimerase family.</text>
</comment>
<dbReference type="GO" id="GO:0030246">
    <property type="term" value="F:carbohydrate binding"/>
    <property type="evidence" value="ECO:0007669"/>
    <property type="project" value="InterPro"/>
</dbReference>
<feature type="chain" id="PRO_5043404149" description="Aldose 1-epimerase" evidence="9">
    <location>
        <begin position="26"/>
        <end position="373"/>
    </location>
</feature>
<dbReference type="EC" id="5.1.3.3" evidence="5"/>
<dbReference type="PANTHER" id="PTHR10091:SF0">
    <property type="entry name" value="GALACTOSE MUTAROTASE"/>
    <property type="match status" value="1"/>
</dbReference>
<feature type="active site" description="Proton acceptor" evidence="6">
    <location>
        <position position="335"/>
    </location>
</feature>
<evidence type="ECO:0000256" key="2">
    <source>
        <dbReference type="ARBA" id="ARBA00006206"/>
    </source>
</evidence>
<evidence type="ECO:0000256" key="6">
    <source>
        <dbReference type="PIRSR" id="PIRSR005096-1"/>
    </source>
</evidence>
<dbReference type="SUPFAM" id="SSF74650">
    <property type="entry name" value="Galactose mutarotase-like"/>
    <property type="match status" value="1"/>
</dbReference>
<feature type="signal peptide" evidence="9">
    <location>
        <begin position="1"/>
        <end position="25"/>
    </location>
</feature>
<dbReference type="InterPro" id="IPR047215">
    <property type="entry name" value="Galactose_mutarotase-like"/>
</dbReference>
<keyword evidence="3 5" id="KW-0413">Isomerase</keyword>
<dbReference type="EMBL" id="CAMAPF010000008">
    <property type="protein sequence ID" value="CAH9060885.1"/>
    <property type="molecule type" value="Genomic_DNA"/>
</dbReference>
<dbReference type="Pfam" id="PF01263">
    <property type="entry name" value="Aldose_epim"/>
    <property type="match status" value="1"/>
</dbReference>
<name>A0AAV0C6E5_9ASTE</name>
<feature type="active site" description="Proton donor" evidence="6">
    <location>
        <position position="193"/>
    </location>
</feature>
<evidence type="ECO:0000256" key="3">
    <source>
        <dbReference type="ARBA" id="ARBA00023235"/>
    </source>
</evidence>
<organism evidence="10 11">
    <name type="scientific">Cuscuta epithymum</name>
    <dbReference type="NCBI Taxonomy" id="186058"/>
    <lineage>
        <taxon>Eukaryota</taxon>
        <taxon>Viridiplantae</taxon>
        <taxon>Streptophyta</taxon>
        <taxon>Embryophyta</taxon>
        <taxon>Tracheophyta</taxon>
        <taxon>Spermatophyta</taxon>
        <taxon>Magnoliopsida</taxon>
        <taxon>eudicotyledons</taxon>
        <taxon>Gunneridae</taxon>
        <taxon>Pentapetalae</taxon>
        <taxon>asterids</taxon>
        <taxon>lamiids</taxon>
        <taxon>Solanales</taxon>
        <taxon>Convolvulaceae</taxon>
        <taxon>Cuscuteae</taxon>
        <taxon>Cuscuta</taxon>
        <taxon>Cuscuta subgen. Cuscuta</taxon>
    </lineage>
</organism>
<comment type="catalytic activity">
    <reaction evidence="5">
        <text>alpha-D-glucose = beta-D-glucose</text>
        <dbReference type="Rhea" id="RHEA:10264"/>
        <dbReference type="ChEBI" id="CHEBI:15903"/>
        <dbReference type="ChEBI" id="CHEBI:17925"/>
        <dbReference type="EC" id="5.1.3.3"/>
    </reaction>
</comment>
<feature type="binding site" evidence="8">
    <location>
        <begin position="193"/>
        <end position="195"/>
    </location>
    <ligand>
        <name>beta-D-galactose</name>
        <dbReference type="ChEBI" id="CHEBI:27667"/>
    </ligand>
</feature>
<dbReference type="InterPro" id="IPR015443">
    <property type="entry name" value="Aldose_1-epimerase"/>
</dbReference>
<dbReference type="PANTHER" id="PTHR10091">
    <property type="entry name" value="ALDOSE-1-EPIMERASE"/>
    <property type="match status" value="1"/>
</dbReference>
<dbReference type="InterPro" id="IPR014718">
    <property type="entry name" value="GH-type_carb-bd"/>
</dbReference>
<dbReference type="GO" id="GO:0006006">
    <property type="term" value="P:glucose metabolic process"/>
    <property type="evidence" value="ECO:0007669"/>
    <property type="project" value="TreeGrafter"/>
</dbReference>
<evidence type="ECO:0000256" key="4">
    <source>
        <dbReference type="ARBA" id="ARBA00023277"/>
    </source>
</evidence>
<proteinExistence type="inferred from homology"/>
<evidence type="ECO:0000313" key="11">
    <source>
        <dbReference type="Proteomes" id="UP001152523"/>
    </source>
</evidence>
<evidence type="ECO:0000256" key="1">
    <source>
        <dbReference type="ARBA" id="ARBA00005028"/>
    </source>
</evidence>
<dbReference type="GO" id="GO:0004034">
    <property type="term" value="F:aldose 1-epimerase activity"/>
    <property type="evidence" value="ECO:0007669"/>
    <property type="project" value="UniProtKB-EC"/>
</dbReference>
<comment type="caution">
    <text evidence="10">The sequence shown here is derived from an EMBL/GenBank/DDBJ whole genome shotgun (WGS) entry which is preliminary data.</text>
</comment>
<accession>A0AAV0C6E5</accession>
<feature type="binding site" evidence="7">
    <location>
        <position position="267"/>
    </location>
    <ligand>
        <name>beta-D-galactose</name>
        <dbReference type="ChEBI" id="CHEBI:27667"/>
    </ligand>
</feature>
<reference evidence="10" key="1">
    <citation type="submission" date="2022-07" db="EMBL/GenBank/DDBJ databases">
        <authorList>
            <person name="Macas J."/>
            <person name="Novak P."/>
            <person name="Neumann P."/>
        </authorList>
    </citation>
    <scope>NUCLEOTIDE SEQUENCE</scope>
</reference>
<sequence length="373" mass="41194">MLKVSVSMLLFLYFICFAIPESVNGYDDLQFYEIKSGNFSVNVTNFAASLVSVKLPNKHGILTDVILGYDTVDEYKNNDKNLGAVIGRVANRIRDAHFSLNGTQYNLDRNSGNNSINGGSKGFSRVAWELAKHKPDSKTPYITFTLYSPDGDQGYPGDVTANVTYTINENYTLSIDMKAITANKPTPISMATHAYWNLGGQNSGNIFSEKLQLFASNIAAMDNDLLTTGNITSILKTTYDFLEPSPIGIRINQLPKPVNSKKQKGFDTYYVLDAYNDLEKDRMNKVAVLCEEKSGIRMDLSSNAPGLQLYTANNLKNLTGKGGVEYKPYAGVCLETQSFPDAVNHQNFPSSIITKETPYSQTISLSFSTNLQC</sequence>
<dbReference type="PIRSF" id="PIRSF005096">
    <property type="entry name" value="GALM"/>
    <property type="match status" value="1"/>
</dbReference>
<evidence type="ECO:0000313" key="10">
    <source>
        <dbReference type="EMBL" id="CAH9060885.1"/>
    </source>
</evidence>
<dbReference type="Proteomes" id="UP001152523">
    <property type="component" value="Unassembled WGS sequence"/>
</dbReference>
<comment type="pathway">
    <text evidence="1 5">Carbohydrate metabolism; hexose metabolism.</text>
</comment>
<dbReference type="AlphaFoldDB" id="A0AAV0C6E5"/>
<keyword evidence="11" id="KW-1185">Reference proteome</keyword>
<keyword evidence="9" id="KW-0732">Signal</keyword>
<evidence type="ECO:0000256" key="8">
    <source>
        <dbReference type="PIRSR" id="PIRSR005096-3"/>
    </source>
</evidence>
<feature type="binding site" evidence="8">
    <location>
        <begin position="91"/>
        <end position="92"/>
    </location>
    <ligand>
        <name>beta-D-galactose</name>
        <dbReference type="ChEBI" id="CHEBI:27667"/>
    </ligand>
</feature>
<dbReference type="GO" id="GO:0033499">
    <property type="term" value="P:galactose catabolic process via UDP-galactose, Leloir pathway"/>
    <property type="evidence" value="ECO:0007669"/>
    <property type="project" value="TreeGrafter"/>
</dbReference>
<evidence type="ECO:0000256" key="5">
    <source>
        <dbReference type="PIRNR" id="PIRNR005096"/>
    </source>
</evidence>
<protein>
    <recommendedName>
        <fullName evidence="5">Aldose 1-epimerase</fullName>
        <ecNumber evidence="5">5.1.3.3</ecNumber>
    </recommendedName>
</protein>
<dbReference type="InterPro" id="IPR011013">
    <property type="entry name" value="Gal_mutarotase_sf_dom"/>
</dbReference>
<dbReference type="Gene3D" id="2.70.98.10">
    <property type="match status" value="1"/>
</dbReference>
<keyword evidence="4 5" id="KW-0119">Carbohydrate metabolism</keyword>
<dbReference type="CDD" id="cd09019">
    <property type="entry name" value="galactose_mutarotase_like"/>
    <property type="match status" value="1"/>
</dbReference>
<gene>
    <name evidence="10" type="ORF">CEPIT_LOCUS1623</name>
</gene>
<evidence type="ECO:0000256" key="7">
    <source>
        <dbReference type="PIRSR" id="PIRSR005096-2"/>
    </source>
</evidence>
<dbReference type="InterPro" id="IPR008183">
    <property type="entry name" value="Aldose_1/G6P_1-epimerase"/>
</dbReference>
<evidence type="ECO:0000256" key="9">
    <source>
        <dbReference type="SAM" id="SignalP"/>
    </source>
</evidence>